<evidence type="ECO:0000256" key="3">
    <source>
        <dbReference type="PROSITE-ProRule" id="PRU00464"/>
    </source>
</evidence>
<dbReference type="PROSITE" id="PS51084">
    <property type="entry name" value="HIT_2"/>
    <property type="match status" value="1"/>
</dbReference>
<gene>
    <name evidence="5" type="ORF">C7384_11325</name>
</gene>
<dbReference type="GO" id="GO:0003824">
    <property type="term" value="F:catalytic activity"/>
    <property type="evidence" value="ECO:0007669"/>
    <property type="project" value="InterPro"/>
</dbReference>
<dbReference type="InterPro" id="IPR001310">
    <property type="entry name" value="Histidine_triad_HIT"/>
</dbReference>
<dbReference type="GO" id="GO:0009117">
    <property type="term" value="P:nucleotide metabolic process"/>
    <property type="evidence" value="ECO:0007669"/>
    <property type="project" value="TreeGrafter"/>
</dbReference>
<feature type="domain" description="HIT" evidence="4">
    <location>
        <begin position="5"/>
        <end position="113"/>
    </location>
</feature>
<dbReference type="PANTHER" id="PTHR46648">
    <property type="entry name" value="HIT FAMILY PROTEIN 1"/>
    <property type="match status" value="1"/>
</dbReference>
<evidence type="ECO:0000256" key="2">
    <source>
        <dbReference type="PIRSR" id="PIRSR601310-3"/>
    </source>
</evidence>
<reference evidence="5 6" key="1">
    <citation type="submission" date="2018-04" db="EMBL/GenBank/DDBJ databases">
        <title>Genomic Encyclopedia of Type Strains, Phase IV (KMG-IV): sequencing the most valuable type-strain genomes for metagenomic binning, comparative biology and taxonomic classification.</title>
        <authorList>
            <person name="Goeker M."/>
        </authorList>
    </citation>
    <scope>NUCLEOTIDE SEQUENCE [LARGE SCALE GENOMIC DNA]</scope>
    <source>
        <strain evidence="5 6">DSM 28795</strain>
    </source>
</reference>
<dbReference type="PANTHER" id="PTHR46648:SF1">
    <property type="entry name" value="ADENOSINE 5'-MONOPHOSPHORAMIDASE HNT1"/>
    <property type="match status" value="1"/>
</dbReference>
<dbReference type="OrthoDB" id="9784774at2"/>
<evidence type="ECO:0000256" key="1">
    <source>
        <dbReference type="PIRSR" id="PIRSR601310-1"/>
    </source>
</evidence>
<dbReference type="InterPro" id="IPR011146">
    <property type="entry name" value="HIT-like"/>
</dbReference>
<dbReference type="PRINTS" id="PR00332">
    <property type="entry name" value="HISTRIAD"/>
</dbReference>
<accession>A0A2U1D438</accession>
<proteinExistence type="predicted"/>
<dbReference type="CDD" id="cd01277">
    <property type="entry name" value="HINT_subgroup"/>
    <property type="match status" value="1"/>
</dbReference>
<dbReference type="Gene3D" id="3.30.428.10">
    <property type="entry name" value="HIT-like"/>
    <property type="match status" value="1"/>
</dbReference>
<dbReference type="Proteomes" id="UP000245433">
    <property type="component" value="Unassembled WGS sequence"/>
</dbReference>
<name>A0A2U1D438_9LACO</name>
<dbReference type="AlphaFoldDB" id="A0A2U1D438"/>
<comment type="caution">
    <text evidence="5">The sequence shown here is derived from an EMBL/GenBank/DDBJ whole genome shotgun (WGS) entry which is preliminary data.</text>
</comment>
<dbReference type="EMBL" id="QEKT01000013">
    <property type="protein sequence ID" value="PVY82369.1"/>
    <property type="molecule type" value="Genomic_DNA"/>
</dbReference>
<sequence>MADDIFDLIIKGEIPCYKVYEDDDVIAFLDISQVTPGHTLLVPKAHVNDIFDYDEQIAEKVLLKLPKLARAIKASNPQITGINIQSNNGPSAGQTVIHSHWHLIPRFDDDNLNSQLAPTIDHSADFTPERYQAIAQQIATSIKEV</sequence>
<evidence type="ECO:0000259" key="4">
    <source>
        <dbReference type="PROSITE" id="PS51084"/>
    </source>
</evidence>
<feature type="active site" description="Tele-AMP-histidine intermediate" evidence="1">
    <location>
        <position position="100"/>
    </location>
</feature>
<evidence type="ECO:0000313" key="5">
    <source>
        <dbReference type="EMBL" id="PVY82369.1"/>
    </source>
</evidence>
<protein>
    <submittedName>
        <fullName evidence="5">Histidine triad (HIT) family protein</fullName>
    </submittedName>
</protein>
<dbReference type="InterPro" id="IPR036265">
    <property type="entry name" value="HIT-like_sf"/>
</dbReference>
<organism evidence="5 6">
    <name type="scientific">Convivina intestini</name>
    <dbReference type="NCBI Taxonomy" id="1505726"/>
    <lineage>
        <taxon>Bacteria</taxon>
        <taxon>Bacillati</taxon>
        <taxon>Bacillota</taxon>
        <taxon>Bacilli</taxon>
        <taxon>Lactobacillales</taxon>
        <taxon>Lactobacillaceae</taxon>
        <taxon>Convivina</taxon>
    </lineage>
</organism>
<evidence type="ECO:0000313" key="6">
    <source>
        <dbReference type="Proteomes" id="UP000245433"/>
    </source>
</evidence>
<dbReference type="SUPFAM" id="SSF54197">
    <property type="entry name" value="HIT-like"/>
    <property type="match status" value="1"/>
</dbReference>
<dbReference type="InterPro" id="IPR039384">
    <property type="entry name" value="HINT"/>
</dbReference>
<dbReference type="Pfam" id="PF01230">
    <property type="entry name" value="HIT"/>
    <property type="match status" value="1"/>
</dbReference>
<keyword evidence="6" id="KW-1185">Reference proteome</keyword>
<feature type="short sequence motif" description="Histidine triad motif" evidence="2 3">
    <location>
        <begin position="98"/>
        <end position="102"/>
    </location>
</feature>
<dbReference type="RefSeq" id="WP_089940170.1">
    <property type="nucleotide sequence ID" value="NZ_CAKOEX010000013.1"/>
</dbReference>